<dbReference type="InterPro" id="IPR050406">
    <property type="entry name" value="FGGY_Carb_Kinase"/>
</dbReference>
<dbReference type="Proteomes" id="UP000473648">
    <property type="component" value="Unassembled WGS sequence"/>
</dbReference>
<dbReference type="Pfam" id="PF02782">
    <property type="entry name" value="FGGY_C"/>
    <property type="match status" value="1"/>
</dbReference>
<dbReference type="PANTHER" id="PTHR43095">
    <property type="entry name" value="SUGAR KINASE"/>
    <property type="match status" value="1"/>
</dbReference>
<dbReference type="GO" id="GO:0016301">
    <property type="term" value="F:kinase activity"/>
    <property type="evidence" value="ECO:0007669"/>
    <property type="project" value="UniProtKB-KW"/>
</dbReference>
<dbReference type="InterPro" id="IPR018483">
    <property type="entry name" value="Carb_kinase_FGGY_CS"/>
</dbReference>
<name>A0A6L5GUL5_9FIRM</name>
<evidence type="ECO:0000256" key="4">
    <source>
        <dbReference type="RuleBase" id="RU003733"/>
    </source>
</evidence>
<keyword evidence="8" id="KW-1185">Reference proteome</keyword>
<comment type="similarity">
    <text evidence="1 4">Belongs to the FGGY kinase family.</text>
</comment>
<dbReference type="SUPFAM" id="SSF53067">
    <property type="entry name" value="Actin-like ATPase domain"/>
    <property type="match status" value="2"/>
</dbReference>
<dbReference type="PROSITE" id="PS00445">
    <property type="entry name" value="FGGY_KINASES_2"/>
    <property type="match status" value="1"/>
</dbReference>
<dbReference type="InterPro" id="IPR018484">
    <property type="entry name" value="FGGY_N"/>
</dbReference>
<evidence type="ECO:0008006" key="9">
    <source>
        <dbReference type="Google" id="ProtNLM"/>
    </source>
</evidence>
<dbReference type="AlphaFoldDB" id="A0A6L5GUL5"/>
<sequence>MEHRMKYIVTLDGGLDKTRAVLFDLRGKEIDKVVVDNEIISVGDYREIDMNVFWDNAAAAVAMLMEHSGVYGSDVVGIGLTGAGEGLWPVSEGGEPVGNAVLNTDRRAKEEAEYVTQKNPGMGRLVHRNLGLYPNSGSPLMILRWTKRHRLEIYRQIQAILMEKDWLRYKMTGRIVTDFSDGNAGLLHFPNGRIPNQMLTVLELHDAISKLPGVLDGCTTAGELTEKAARQMRLLPGIPVAVGGGEIASGMFGIGAVQEGDFGILLGDAPAVGRILNRRQCDPSRSSRNYISHLTDDLAIELISTLDIQRNVSWALDELTGGYDLDLADQLVAKSEPGAGGVLFLPYLMSGTERIKRAESRECGCFFGMTGETTKAQMVRAVYESIGYAVWDAVGDRDQIDHIFFGGEMEQDSLLPRIVANVLDATVSVAGGSEFPSRGALMSCGLAIGAYTTPEDAAQQCARLRQVYQPHTKSVYVDGFRRYRELRRALAPIWKNK</sequence>
<dbReference type="InterPro" id="IPR000577">
    <property type="entry name" value="Carb_kinase_FGGY"/>
</dbReference>
<feature type="domain" description="Carbohydrate kinase FGGY C-terminal" evidence="6">
    <location>
        <begin position="312"/>
        <end position="447"/>
    </location>
</feature>
<accession>A0A6L5GUL5</accession>
<dbReference type="Pfam" id="PF00370">
    <property type="entry name" value="FGGY_N"/>
    <property type="match status" value="1"/>
</dbReference>
<protein>
    <recommendedName>
        <fullName evidence="9">Carbohydrate kinase</fullName>
    </recommendedName>
</protein>
<keyword evidence="3 4" id="KW-0418">Kinase</keyword>
<dbReference type="EMBL" id="VOGB01000005">
    <property type="protein sequence ID" value="MQM73490.1"/>
    <property type="molecule type" value="Genomic_DNA"/>
</dbReference>
<organism evidence="7 8">
    <name type="scientific">Candidatus Pseudoramibacter fermentans</name>
    <dbReference type="NCBI Taxonomy" id="2594427"/>
    <lineage>
        <taxon>Bacteria</taxon>
        <taxon>Bacillati</taxon>
        <taxon>Bacillota</taxon>
        <taxon>Clostridia</taxon>
        <taxon>Eubacteriales</taxon>
        <taxon>Eubacteriaceae</taxon>
        <taxon>Pseudoramibacter</taxon>
    </lineage>
</organism>
<evidence type="ECO:0000256" key="2">
    <source>
        <dbReference type="ARBA" id="ARBA00022679"/>
    </source>
</evidence>
<comment type="caution">
    <text evidence="7">The sequence shown here is derived from an EMBL/GenBank/DDBJ whole genome shotgun (WGS) entry which is preliminary data.</text>
</comment>
<dbReference type="CDD" id="cd07802">
    <property type="entry name" value="ASKHA_NBD_FGGY_EcLyxK-like"/>
    <property type="match status" value="1"/>
</dbReference>
<evidence type="ECO:0000259" key="6">
    <source>
        <dbReference type="Pfam" id="PF02782"/>
    </source>
</evidence>
<gene>
    <name evidence="7" type="ORF">FRC53_08785</name>
</gene>
<evidence type="ECO:0000313" key="7">
    <source>
        <dbReference type="EMBL" id="MQM73490.1"/>
    </source>
</evidence>
<keyword evidence="2 4" id="KW-0808">Transferase</keyword>
<dbReference type="PANTHER" id="PTHR43095:SF3">
    <property type="entry name" value="L-XYLULOSE_3-KETO-L-GULONATE KINASE"/>
    <property type="match status" value="1"/>
</dbReference>
<dbReference type="Gene3D" id="3.30.420.40">
    <property type="match status" value="2"/>
</dbReference>
<dbReference type="GO" id="GO:0005975">
    <property type="term" value="P:carbohydrate metabolic process"/>
    <property type="evidence" value="ECO:0007669"/>
    <property type="project" value="InterPro"/>
</dbReference>
<evidence type="ECO:0000259" key="5">
    <source>
        <dbReference type="Pfam" id="PF00370"/>
    </source>
</evidence>
<dbReference type="GO" id="GO:0016773">
    <property type="term" value="F:phosphotransferase activity, alcohol group as acceptor"/>
    <property type="evidence" value="ECO:0007669"/>
    <property type="project" value="InterPro"/>
</dbReference>
<proteinExistence type="inferred from homology"/>
<feature type="domain" description="Carbohydrate kinase FGGY N-terminal" evidence="5">
    <location>
        <begin position="7"/>
        <end position="253"/>
    </location>
</feature>
<evidence type="ECO:0000256" key="3">
    <source>
        <dbReference type="ARBA" id="ARBA00022777"/>
    </source>
</evidence>
<reference evidence="7" key="1">
    <citation type="journal article" date="2020" name="Appl. Environ. Microbiol.">
        <title>Medium-Chain Fatty Acid Synthesis by 'Candidatus Weimeria bifida' gen. nov., sp. nov., and 'Candidatus Pseudoramibacter fermentans' sp. nov.</title>
        <authorList>
            <person name="Scarborough M.J."/>
            <person name="Myers K.S."/>
            <person name="Donohue T.J."/>
            <person name="Noguera D.R."/>
        </authorList>
    </citation>
    <scope>NUCLEOTIDE SEQUENCE</scope>
    <source>
        <strain evidence="7">EUB1.1</strain>
    </source>
</reference>
<evidence type="ECO:0000313" key="8">
    <source>
        <dbReference type="Proteomes" id="UP000473648"/>
    </source>
</evidence>
<dbReference type="PIRSF" id="PIRSF000538">
    <property type="entry name" value="GlpK"/>
    <property type="match status" value="1"/>
</dbReference>
<dbReference type="InterPro" id="IPR043129">
    <property type="entry name" value="ATPase_NBD"/>
</dbReference>
<evidence type="ECO:0000256" key="1">
    <source>
        <dbReference type="ARBA" id="ARBA00009156"/>
    </source>
</evidence>
<dbReference type="InterPro" id="IPR018485">
    <property type="entry name" value="FGGY_C"/>
</dbReference>